<dbReference type="SUPFAM" id="SSF158472">
    <property type="entry name" value="HAMP domain-like"/>
    <property type="match status" value="1"/>
</dbReference>
<evidence type="ECO:0000259" key="14">
    <source>
        <dbReference type="PROSITE" id="PS50109"/>
    </source>
</evidence>
<name>A0A1R1F4B2_9BACL</name>
<evidence type="ECO:0000256" key="4">
    <source>
        <dbReference type="ARBA" id="ARBA00022475"/>
    </source>
</evidence>
<dbReference type="PANTHER" id="PTHR45453:SF1">
    <property type="entry name" value="PHOSPHATE REGULON SENSOR PROTEIN PHOR"/>
    <property type="match status" value="1"/>
</dbReference>
<dbReference type="PROSITE" id="PS50109">
    <property type="entry name" value="HIS_KIN"/>
    <property type="match status" value="1"/>
</dbReference>
<dbReference type="InterPro" id="IPR036097">
    <property type="entry name" value="HisK_dim/P_sf"/>
</dbReference>
<accession>A0A1R1F4B2</accession>
<dbReference type="CDD" id="cd00075">
    <property type="entry name" value="HATPase"/>
    <property type="match status" value="1"/>
</dbReference>
<dbReference type="GO" id="GO:0005524">
    <property type="term" value="F:ATP binding"/>
    <property type="evidence" value="ECO:0007669"/>
    <property type="project" value="UniProtKB-KW"/>
</dbReference>
<feature type="transmembrane region" description="Helical" evidence="13">
    <location>
        <begin position="61"/>
        <end position="84"/>
    </location>
</feature>
<evidence type="ECO:0000256" key="3">
    <source>
        <dbReference type="ARBA" id="ARBA00012438"/>
    </source>
</evidence>
<dbReference type="Gene3D" id="1.10.287.130">
    <property type="match status" value="1"/>
</dbReference>
<dbReference type="Gene3D" id="3.30.565.10">
    <property type="entry name" value="Histidine kinase-like ATPase, C-terminal domain"/>
    <property type="match status" value="1"/>
</dbReference>
<gene>
    <name evidence="16" type="ORF">BK138_10305</name>
</gene>
<feature type="coiled-coil region" evidence="12">
    <location>
        <begin position="117"/>
        <end position="147"/>
    </location>
</feature>
<dbReference type="GO" id="GO:0004721">
    <property type="term" value="F:phosphoprotein phosphatase activity"/>
    <property type="evidence" value="ECO:0007669"/>
    <property type="project" value="TreeGrafter"/>
</dbReference>
<keyword evidence="7" id="KW-0547">Nucleotide-binding</keyword>
<dbReference type="InterPro" id="IPR003660">
    <property type="entry name" value="HAMP_dom"/>
</dbReference>
<keyword evidence="6" id="KW-0808">Transferase</keyword>
<proteinExistence type="predicted"/>
<dbReference type="Pfam" id="PF00512">
    <property type="entry name" value="HisKA"/>
    <property type="match status" value="1"/>
</dbReference>
<keyword evidence="12" id="KW-0175">Coiled coil</keyword>
<keyword evidence="4" id="KW-1003">Cell membrane</keyword>
<keyword evidence="13" id="KW-0812">Transmembrane</keyword>
<keyword evidence="8" id="KW-0418">Kinase</keyword>
<evidence type="ECO:0000256" key="5">
    <source>
        <dbReference type="ARBA" id="ARBA00022553"/>
    </source>
</evidence>
<comment type="subcellular location">
    <subcellularLocation>
        <location evidence="2">Cell membrane</location>
        <topology evidence="2">Multi-pass membrane protein</topology>
    </subcellularLocation>
</comment>
<evidence type="ECO:0000256" key="1">
    <source>
        <dbReference type="ARBA" id="ARBA00000085"/>
    </source>
</evidence>
<evidence type="ECO:0000256" key="11">
    <source>
        <dbReference type="ARBA" id="ARBA00023136"/>
    </source>
</evidence>
<dbReference type="CDD" id="cd06225">
    <property type="entry name" value="HAMP"/>
    <property type="match status" value="1"/>
</dbReference>
<dbReference type="InterPro" id="IPR036890">
    <property type="entry name" value="HATPase_C_sf"/>
</dbReference>
<dbReference type="RefSeq" id="WP_076169041.1">
    <property type="nucleotide sequence ID" value="NZ_MRTP01000001.1"/>
</dbReference>
<sequence length="359" mass="40391">MKRTLSFRLSTVLILYTGFILVIASIAMINATHYHFQMYGREMSEAQHSADSLNSHLEQAIIQSIGLTIGGALIVSFVLSVYIAKRISSPLISMKNLTLIMARGKRDVRLPLKSLPRDELEELAASINHLAEQLEQQEKLRIAMTENIAHELRTPLTTLNSYLAAIQDGIWEPTPERIQSSREEIHRLIQLVHDLEELQIVNSIDFQFMLEQVSLKKSMDQVMDLMRPSFQQKGVNLEKKDIPNVCVIADESRLIQIWTNLLSNALKYTPEGGTVEVKGTVRLGVVQITVSDNGIGIPSADLPHIFERFYRVDKSRSRKMGGGGLGLAITKTLVERHGGQIWAESDHGAQFYVQLPIQR</sequence>
<evidence type="ECO:0000256" key="7">
    <source>
        <dbReference type="ARBA" id="ARBA00022741"/>
    </source>
</evidence>
<protein>
    <recommendedName>
        <fullName evidence="3">histidine kinase</fullName>
        <ecNumber evidence="3">2.7.13.3</ecNumber>
    </recommendedName>
</protein>
<dbReference type="AlphaFoldDB" id="A0A1R1F4B2"/>
<dbReference type="STRING" id="297318.BK138_10305"/>
<feature type="transmembrane region" description="Helical" evidence="13">
    <location>
        <begin position="12"/>
        <end position="36"/>
    </location>
</feature>
<dbReference type="CDD" id="cd00082">
    <property type="entry name" value="HisKA"/>
    <property type="match status" value="1"/>
</dbReference>
<feature type="domain" description="HAMP" evidence="15">
    <location>
        <begin position="85"/>
        <end position="139"/>
    </location>
</feature>
<dbReference type="GO" id="GO:0005886">
    <property type="term" value="C:plasma membrane"/>
    <property type="evidence" value="ECO:0007669"/>
    <property type="project" value="UniProtKB-SubCell"/>
</dbReference>
<dbReference type="Proteomes" id="UP000187172">
    <property type="component" value="Unassembled WGS sequence"/>
</dbReference>
<evidence type="ECO:0000256" key="13">
    <source>
        <dbReference type="SAM" id="Phobius"/>
    </source>
</evidence>
<dbReference type="InterPro" id="IPR050351">
    <property type="entry name" value="BphY/WalK/GraS-like"/>
</dbReference>
<dbReference type="GO" id="GO:0000155">
    <property type="term" value="F:phosphorelay sensor kinase activity"/>
    <property type="evidence" value="ECO:0007669"/>
    <property type="project" value="InterPro"/>
</dbReference>
<evidence type="ECO:0000256" key="12">
    <source>
        <dbReference type="SAM" id="Coils"/>
    </source>
</evidence>
<evidence type="ECO:0000313" key="16">
    <source>
        <dbReference type="EMBL" id="OMF58850.1"/>
    </source>
</evidence>
<comment type="caution">
    <text evidence="16">The sequence shown here is derived from an EMBL/GenBank/DDBJ whole genome shotgun (WGS) entry which is preliminary data.</text>
</comment>
<keyword evidence="9" id="KW-0067">ATP-binding</keyword>
<evidence type="ECO:0000256" key="8">
    <source>
        <dbReference type="ARBA" id="ARBA00022777"/>
    </source>
</evidence>
<evidence type="ECO:0000313" key="17">
    <source>
        <dbReference type="Proteomes" id="UP000187172"/>
    </source>
</evidence>
<dbReference type="PRINTS" id="PR00344">
    <property type="entry name" value="BCTRLSENSOR"/>
</dbReference>
<dbReference type="Gene3D" id="6.10.340.10">
    <property type="match status" value="1"/>
</dbReference>
<evidence type="ECO:0000256" key="9">
    <source>
        <dbReference type="ARBA" id="ARBA00022840"/>
    </source>
</evidence>
<evidence type="ECO:0000256" key="6">
    <source>
        <dbReference type="ARBA" id="ARBA00022679"/>
    </source>
</evidence>
<evidence type="ECO:0000259" key="15">
    <source>
        <dbReference type="PROSITE" id="PS50885"/>
    </source>
</evidence>
<keyword evidence="11 13" id="KW-0472">Membrane</keyword>
<dbReference type="EMBL" id="MRTP01000001">
    <property type="protein sequence ID" value="OMF58850.1"/>
    <property type="molecule type" value="Genomic_DNA"/>
</dbReference>
<dbReference type="SUPFAM" id="SSF47384">
    <property type="entry name" value="Homodimeric domain of signal transducing histidine kinase"/>
    <property type="match status" value="1"/>
</dbReference>
<dbReference type="InterPro" id="IPR005467">
    <property type="entry name" value="His_kinase_dom"/>
</dbReference>
<dbReference type="Pfam" id="PF00672">
    <property type="entry name" value="HAMP"/>
    <property type="match status" value="1"/>
</dbReference>
<dbReference type="SUPFAM" id="SSF55874">
    <property type="entry name" value="ATPase domain of HSP90 chaperone/DNA topoisomerase II/histidine kinase"/>
    <property type="match status" value="1"/>
</dbReference>
<keyword evidence="13" id="KW-1133">Transmembrane helix</keyword>
<evidence type="ECO:0000256" key="10">
    <source>
        <dbReference type="ARBA" id="ARBA00023012"/>
    </source>
</evidence>
<dbReference type="SMART" id="SM00387">
    <property type="entry name" value="HATPase_c"/>
    <property type="match status" value="1"/>
</dbReference>
<evidence type="ECO:0000256" key="2">
    <source>
        <dbReference type="ARBA" id="ARBA00004651"/>
    </source>
</evidence>
<dbReference type="Pfam" id="PF02518">
    <property type="entry name" value="HATPase_c"/>
    <property type="match status" value="1"/>
</dbReference>
<dbReference type="PROSITE" id="PS50885">
    <property type="entry name" value="HAMP"/>
    <property type="match status" value="1"/>
</dbReference>
<dbReference type="FunFam" id="3.30.565.10:FF:000006">
    <property type="entry name" value="Sensor histidine kinase WalK"/>
    <property type="match status" value="1"/>
</dbReference>
<feature type="domain" description="Histidine kinase" evidence="14">
    <location>
        <begin position="147"/>
        <end position="359"/>
    </location>
</feature>
<dbReference type="EC" id="2.7.13.3" evidence="3"/>
<dbReference type="SMART" id="SM00304">
    <property type="entry name" value="HAMP"/>
    <property type="match status" value="1"/>
</dbReference>
<keyword evidence="5" id="KW-0597">Phosphoprotein</keyword>
<dbReference type="GO" id="GO:0016036">
    <property type="term" value="P:cellular response to phosphate starvation"/>
    <property type="evidence" value="ECO:0007669"/>
    <property type="project" value="TreeGrafter"/>
</dbReference>
<keyword evidence="10" id="KW-0902">Two-component regulatory system</keyword>
<dbReference type="PANTHER" id="PTHR45453">
    <property type="entry name" value="PHOSPHATE REGULON SENSOR PROTEIN PHOR"/>
    <property type="match status" value="1"/>
</dbReference>
<dbReference type="InterPro" id="IPR003594">
    <property type="entry name" value="HATPase_dom"/>
</dbReference>
<dbReference type="InterPro" id="IPR004358">
    <property type="entry name" value="Sig_transdc_His_kin-like_C"/>
</dbReference>
<dbReference type="SMART" id="SM00388">
    <property type="entry name" value="HisKA"/>
    <property type="match status" value="1"/>
</dbReference>
<keyword evidence="17" id="KW-1185">Reference proteome</keyword>
<dbReference type="InterPro" id="IPR003661">
    <property type="entry name" value="HisK_dim/P_dom"/>
</dbReference>
<comment type="catalytic activity">
    <reaction evidence="1">
        <text>ATP + protein L-histidine = ADP + protein N-phospho-L-histidine.</text>
        <dbReference type="EC" id="2.7.13.3"/>
    </reaction>
</comment>
<organism evidence="16 17">
    <name type="scientific">Paenibacillus rhizosphaerae</name>
    <dbReference type="NCBI Taxonomy" id="297318"/>
    <lineage>
        <taxon>Bacteria</taxon>
        <taxon>Bacillati</taxon>
        <taxon>Bacillota</taxon>
        <taxon>Bacilli</taxon>
        <taxon>Bacillales</taxon>
        <taxon>Paenibacillaceae</taxon>
        <taxon>Paenibacillus</taxon>
    </lineage>
</organism>
<reference evidence="16 17" key="1">
    <citation type="submission" date="2016-11" db="EMBL/GenBank/DDBJ databases">
        <title>Paenibacillus species isolates.</title>
        <authorList>
            <person name="Beno S.M."/>
        </authorList>
    </citation>
    <scope>NUCLEOTIDE SEQUENCE [LARGE SCALE GENOMIC DNA]</scope>
    <source>
        <strain evidence="16 17">FSL R5-0378</strain>
    </source>
</reference>